<evidence type="ECO:0000313" key="2">
    <source>
        <dbReference type="Proteomes" id="UP000070138"/>
    </source>
</evidence>
<dbReference type="EMBL" id="JRWG01000005">
    <property type="protein sequence ID" value="KXN98707.1"/>
    <property type="molecule type" value="Genomic_DNA"/>
</dbReference>
<dbReference type="STRING" id="1548749.LS48_09085"/>
<reference evidence="1 2" key="2">
    <citation type="journal article" date="2016" name="Int. J. Syst. Evol. Microbiol.">
        <title>Vitellibacter aquimaris sp. nov., a marine bacterium isolated from seawater.</title>
        <authorList>
            <person name="Thevarajoo S."/>
            <person name="Selvaratnam C."/>
            <person name="Goh K.M."/>
            <person name="Hong K.W."/>
            <person name="Chan X.Y."/>
            <person name="Chan K.G."/>
            <person name="Chong C.S."/>
        </authorList>
    </citation>
    <scope>NUCLEOTIDE SEQUENCE [LARGE SCALE GENOMIC DNA]</scope>
    <source>
        <strain evidence="1 2">D-24</strain>
    </source>
</reference>
<gene>
    <name evidence="1" type="ORF">LS48_09085</name>
</gene>
<name>A0A137RGU1_9FLAO</name>
<proteinExistence type="predicted"/>
<keyword evidence="2" id="KW-1185">Reference proteome</keyword>
<dbReference type="RefSeq" id="WP_062622209.1">
    <property type="nucleotide sequence ID" value="NZ_JRWG01000005.1"/>
</dbReference>
<accession>A0A137RGU1</accession>
<dbReference type="Proteomes" id="UP000070138">
    <property type="component" value="Unassembled WGS sequence"/>
</dbReference>
<reference evidence="2" key="1">
    <citation type="submission" date="2014-10" db="EMBL/GenBank/DDBJ databases">
        <title>Genome sequencing of Vitellibacter sp. D-24.</title>
        <authorList>
            <person name="Thevarajoo S."/>
            <person name="Selvaratnam C."/>
            <person name="Goh K.M."/>
            <person name="Chong C.S."/>
        </authorList>
    </citation>
    <scope>NUCLEOTIDE SEQUENCE [LARGE SCALE GENOMIC DNA]</scope>
    <source>
        <strain evidence="2">D-24</strain>
    </source>
</reference>
<organism evidence="1 2">
    <name type="scientific">Aequorivita aquimaris</name>
    <dbReference type="NCBI Taxonomy" id="1548749"/>
    <lineage>
        <taxon>Bacteria</taxon>
        <taxon>Pseudomonadati</taxon>
        <taxon>Bacteroidota</taxon>
        <taxon>Flavobacteriia</taxon>
        <taxon>Flavobacteriales</taxon>
        <taxon>Flavobacteriaceae</taxon>
        <taxon>Aequorivita</taxon>
    </lineage>
</organism>
<sequence length="70" mass="8119">MYEKDEYYKALQESIDMLSIDDDANYEKFKLLKGICSGLLNEIEILSSEIENISVLNREIVETLKNISSR</sequence>
<evidence type="ECO:0000313" key="1">
    <source>
        <dbReference type="EMBL" id="KXN98707.1"/>
    </source>
</evidence>
<protein>
    <submittedName>
        <fullName evidence="1">Uncharacterized protein</fullName>
    </submittedName>
</protein>
<dbReference type="AlphaFoldDB" id="A0A137RGU1"/>
<comment type="caution">
    <text evidence="1">The sequence shown here is derived from an EMBL/GenBank/DDBJ whole genome shotgun (WGS) entry which is preliminary data.</text>
</comment>